<feature type="compositionally biased region" description="Low complexity" evidence="1">
    <location>
        <begin position="44"/>
        <end position="56"/>
    </location>
</feature>
<reference evidence="2 3" key="1">
    <citation type="submission" date="2018-08" db="EMBL/GenBank/DDBJ databases">
        <authorList>
            <person name="Muller C M."/>
        </authorList>
    </citation>
    <scope>NUCLEOTIDE SEQUENCE [LARGE SCALE GENOMIC DNA]</scope>
</reference>
<dbReference type="Proteomes" id="UP000324639">
    <property type="component" value="Chromosome Bgt_-09"/>
</dbReference>
<feature type="non-terminal residue" evidence="2">
    <location>
        <position position="1"/>
    </location>
</feature>
<sequence length="156" mass="16604">SSCVLSISRQARTNAALASVRKAAPSARKRAPGKLTASKNLTPTSKQSSNQESTSSRSKRSRNDGEMDVDTRKLPERELEKLRLTSSTGKALLEASVGSLGASVTIDPIALDVPDVVVVDVNASLNISNFSTTESSLFYRDRLQSIIASKPSGRAI</sequence>
<keyword evidence="3" id="KW-1185">Reference proteome</keyword>
<evidence type="ECO:0000256" key="1">
    <source>
        <dbReference type="SAM" id="MobiDB-lite"/>
    </source>
</evidence>
<dbReference type="EMBL" id="LR026992">
    <property type="protein sequence ID" value="VDB93375.1"/>
    <property type="molecule type" value="Genomic_DNA"/>
</dbReference>
<organism evidence="2 3">
    <name type="scientific">Blumeria graminis f. sp. tritici</name>
    <dbReference type="NCBI Taxonomy" id="62690"/>
    <lineage>
        <taxon>Eukaryota</taxon>
        <taxon>Fungi</taxon>
        <taxon>Dikarya</taxon>
        <taxon>Ascomycota</taxon>
        <taxon>Pezizomycotina</taxon>
        <taxon>Leotiomycetes</taxon>
        <taxon>Erysiphales</taxon>
        <taxon>Erysiphaceae</taxon>
        <taxon>Blumeria</taxon>
    </lineage>
</organism>
<dbReference type="AlphaFoldDB" id="A0A9X9MMV4"/>
<name>A0A9X9MMV4_BLUGR</name>
<evidence type="ECO:0000313" key="3">
    <source>
        <dbReference type="Proteomes" id="UP000324639"/>
    </source>
</evidence>
<protein>
    <submittedName>
        <fullName evidence="2">Bgt-20140</fullName>
    </submittedName>
</protein>
<feature type="region of interest" description="Disordered" evidence="1">
    <location>
        <begin position="14"/>
        <end position="78"/>
    </location>
</feature>
<proteinExistence type="predicted"/>
<feature type="compositionally biased region" description="Basic and acidic residues" evidence="1">
    <location>
        <begin position="61"/>
        <end position="78"/>
    </location>
</feature>
<accession>A0A9X9MMV4</accession>
<gene>
    <name evidence="2" type="ORF">BGT96224V316_LOCUS7114</name>
</gene>
<evidence type="ECO:0000313" key="2">
    <source>
        <dbReference type="EMBL" id="VDB93375.1"/>
    </source>
</evidence>